<dbReference type="EC" id="3.1.3.-" evidence="1"/>
<dbReference type="SUPFAM" id="SSF56784">
    <property type="entry name" value="HAD-like"/>
    <property type="match status" value="1"/>
</dbReference>
<dbReference type="InterPro" id="IPR023214">
    <property type="entry name" value="HAD_sf"/>
</dbReference>
<reference evidence="5" key="1">
    <citation type="journal article" date="2021" name="PeerJ">
        <title>Extensive microbial diversity within the chicken gut microbiome revealed by metagenomics and culture.</title>
        <authorList>
            <person name="Gilroy R."/>
            <person name="Ravi A."/>
            <person name="Getino M."/>
            <person name="Pursley I."/>
            <person name="Horton D.L."/>
            <person name="Alikhan N.F."/>
            <person name="Baker D."/>
            <person name="Gharbi K."/>
            <person name="Hall N."/>
            <person name="Watson M."/>
            <person name="Adriaenssens E.M."/>
            <person name="Foster-Nyarko E."/>
            <person name="Jarju S."/>
            <person name="Secka A."/>
            <person name="Antonio M."/>
            <person name="Oren A."/>
            <person name="Chaudhuri R.R."/>
            <person name="La Ragione R."/>
            <person name="Hildebrand F."/>
            <person name="Pallen M.J."/>
        </authorList>
    </citation>
    <scope>NUCLEOTIDE SEQUENCE</scope>
    <source>
        <strain evidence="5">CHK195-9823</strain>
    </source>
</reference>
<evidence type="ECO:0000256" key="2">
    <source>
        <dbReference type="PIRSR" id="PIRSR000915-1"/>
    </source>
</evidence>
<feature type="binding site" evidence="4">
    <location>
        <position position="17"/>
    </location>
    <ligand>
        <name>Mg(2+)</name>
        <dbReference type="ChEBI" id="CHEBI:18420"/>
    </ligand>
</feature>
<evidence type="ECO:0000256" key="3">
    <source>
        <dbReference type="PIRSR" id="PIRSR000915-2"/>
    </source>
</evidence>
<dbReference type="PIRSF" id="PIRSF000915">
    <property type="entry name" value="PGP-type_phosphatase"/>
    <property type="match status" value="1"/>
</dbReference>
<dbReference type="Pfam" id="PF13242">
    <property type="entry name" value="Hydrolase_like"/>
    <property type="match status" value="1"/>
</dbReference>
<comment type="function">
    <text evidence="1">Catalyzes the dephosphorylation of 2-6 carbon acid sugars in vitro.</text>
</comment>
<dbReference type="Pfam" id="PF13344">
    <property type="entry name" value="Hydrolase_6"/>
    <property type="match status" value="1"/>
</dbReference>
<accession>A0A9D1TET1</accession>
<protein>
    <recommendedName>
        <fullName evidence="1">Acid sugar phosphatase</fullName>
        <ecNumber evidence="1">3.1.3.-</ecNumber>
    </recommendedName>
</protein>
<reference evidence="5" key="2">
    <citation type="submission" date="2021-04" db="EMBL/GenBank/DDBJ databases">
        <authorList>
            <person name="Gilroy R."/>
        </authorList>
    </citation>
    <scope>NUCLEOTIDE SEQUENCE</scope>
    <source>
        <strain evidence="5">CHK195-9823</strain>
    </source>
</reference>
<dbReference type="NCBIfam" id="TIGR01460">
    <property type="entry name" value="HAD-SF-IIA"/>
    <property type="match status" value="1"/>
</dbReference>
<feature type="active site" description="Proton donor" evidence="2">
    <location>
        <position position="19"/>
    </location>
</feature>
<proteinExistence type="inferred from homology"/>
<dbReference type="Gene3D" id="3.40.50.1000">
    <property type="entry name" value="HAD superfamily/HAD-like"/>
    <property type="match status" value="2"/>
</dbReference>
<feature type="binding site" evidence="4">
    <location>
        <position position="19"/>
    </location>
    <ligand>
        <name>Mg(2+)</name>
        <dbReference type="ChEBI" id="CHEBI:18420"/>
    </ligand>
</feature>
<dbReference type="InterPro" id="IPR036412">
    <property type="entry name" value="HAD-like_sf"/>
</dbReference>
<keyword evidence="1 4" id="KW-0479">Metal-binding</keyword>
<dbReference type="AlphaFoldDB" id="A0A9D1TET1"/>
<dbReference type="GO" id="GO:0046872">
    <property type="term" value="F:metal ion binding"/>
    <property type="evidence" value="ECO:0007669"/>
    <property type="project" value="UniProtKB-KW"/>
</dbReference>
<keyword evidence="1 4" id="KW-0460">Magnesium</keyword>
<evidence type="ECO:0000313" key="5">
    <source>
        <dbReference type="EMBL" id="HIV37637.1"/>
    </source>
</evidence>
<organism evidence="5 6">
    <name type="scientific">Candidatus Blautia stercorigallinarum</name>
    <dbReference type="NCBI Taxonomy" id="2838501"/>
    <lineage>
        <taxon>Bacteria</taxon>
        <taxon>Bacillati</taxon>
        <taxon>Bacillota</taxon>
        <taxon>Clostridia</taxon>
        <taxon>Lachnospirales</taxon>
        <taxon>Lachnospiraceae</taxon>
        <taxon>Blautia</taxon>
    </lineage>
</organism>
<feature type="binding site" evidence="4">
    <location>
        <position position="218"/>
    </location>
    <ligand>
        <name>Mg(2+)</name>
        <dbReference type="ChEBI" id="CHEBI:18420"/>
    </ligand>
</feature>
<evidence type="ECO:0000256" key="1">
    <source>
        <dbReference type="PIRNR" id="PIRNR000915"/>
    </source>
</evidence>
<dbReference type="EMBL" id="DXIQ01000008">
    <property type="protein sequence ID" value="HIV37637.1"/>
    <property type="molecule type" value="Genomic_DNA"/>
</dbReference>
<dbReference type="InterPro" id="IPR006357">
    <property type="entry name" value="HAD-SF_hydro_IIA"/>
</dbReference>
<comment type="caution">
    <text evidence="5">The sequence shown here is derived from an EMBL/GenBank/DDBJ whole genome shotgun (WGS) entry which is preliminary data.</text>
</comment>
<comment type="similarity">
    <text evidence="1">Belongs to the HAD-like hydrolase superfamily. NagD family.</text>
</comment>
<evidence type="ECO:0000313" key="6">
    <source>
        <dbReference type="Proteomes" id="UP000886814"/>
    </source>
</evidence>
<dbReference type="PANTHER" id="PTHR19288">
    <property type="entry name" value="4-NITROPHENYLPHOSPHATASE-RELATED"/>
    <property type="match status" value="1"/>
</dbReference>
<comment type="cofactor">
    <cofactor evidence="4">
        <name>Mg(2+)</name>
        <dbReference type="ChEBI" id="CHEBI:18420"/>
    </cofactor>
    <text evidence="4">Divalent metal ions. Mg(2+) is the most effective.</text>
</comment>
<dbReference type="PANTHER" id="PTHR19288:SF46">
    <property type="entry name" value="HALOACID DEHALOGENASE-LIKE HYDROLASE DOMAIN-CONTAINING PROTEIN 2"/>
    <property type="match status" value="1"/>
</dbReference>
<dbReference type="GO" id="GO:0005737">
    <property type="term" value="C:cytoplasm"/>
    <property type="evidence" value="ECO:0007669"/>
    <property type="project" value="TreeGrafter"/>
</dbReference>
<dbReference type="GO" id="GO:0016791">
    <property type="term" value="F:phosphatase activity"/>
    <property type="evidence" value="ECO:0007669"/>
    <property type="project" value="TreeGrafter"/>
</dbReference>
<dbReference type="Proteomes" id="UP000886814">
    <property type="component" value="Unassembled WGS sequence"/>
</dbReference>
<feature type="binding site" evidence="3">
    <location>
        <position position="193"/>
    </location>
    <ligand>
        <name>substrate</name>
    </ligand>
</feature>
<evidence type="ECO:0000256" key="4">
    <source>
        <dbReference type="PIRSR" id="PIRSR000915-3"/>
    </source>
</evidence>
<name>A0A9D1TET1_9FIRM</name>
<keyword evidence="5" id="KW-0378">Hydrolase</keyword>
<feature type="active site" description="Nucleophile" evidence="2">
    <location>
        <position position="17"/>
    </location>
</feature>
<gene>
    <name evidence="5" type="ORF">H9747_01335</name>
</gene>
<sequence length="269" mass="30582">MEKDKGFIKDKRLFLLDIDGTVCIGQRLIDGTREFLKAVKNSGGQFVFITNNSTRSIEDYILSFQKLGVMTDYTNFITASFATVQYLKKHYDGKLIYVMGTKSLLRELKKNKIRVTTDCMDEDIACVLVSYDNQLTYEKIQDTCQVLSTRKVDYLATNLDYVCPIEFGYVPDCGAICEMLEHAVKRKPKYLGKPGTAMVDYALKLNHFSREETLVVGDRLYTDILCGHNAGVETALVLTGEATREEAEACDYGPDYIFSSIAELYREWM</sequence>